<evidence type="ECO:0000256" key="7">
    <source>
        <dbReference type="SAM" id="Phobius"/>
    </source>
</evidence>
<dbReference type="PANTHER" id="PTHR11571">
    <property type="entry name" value="GLUTATHIONE S-TRANSFERASE"/>
    <property type="match status" value="1"/>
</dbReference>
<keyword evidence="7" id="KW-0812">Transmembrane</keyword>
<evidence type="ECO:0000256" key="3">
    <source>
        <dbReference type="ARBA" id="ARBA00011738"/>
    </source>
</evidence>
<dbReference type="InterPro" id="IPR036249">
    <property type="entry name" value="Thioredoxin-like_sf"/>
</dbReference>
<evidence type="ECO:0000256" key="4">
    <source>
        <dbReference type="ARBA" id="ARBA00012452"/>
    </source>
</evidence>
<gene>
    <name evidence="10" type="ORF">ECPE_LOCUS14477</name>
</gene>
<dbReference type="Pfam" id="PF02798">
    <property type="entry name" value="GST_N"/>
    <property type="match status" value="1"/>
</dbReference>
<dbReference type="CDD" id="cd03075">
    <property type="entry name" value="GST_N_Mu"/>
    <property type="match status" value="1"/>
</dbReference>
<comment type="subunit">
    <text evidence="3">Homodimer.</text>
</comment>
<dbReference type="PROSITE" id="PS50405">
    <property type="entry name" value="GST_CTER"/>
    <property type="match status" value="1"/>
</dbReference>
<dbReference type="AlphaFoldDB" id="A0A183B5J3"/>
<organism evidence="12">
    <name type="scientific">Echinostoma caproni</name>
    <dbReference type="NCBI Taxonomy" id="27848"/>
    <lineage>
        <taxon>Eukaryota</taxon>
        <taxon>Metazoa</taxon>
        <taxon>Spiralia</taxon>
        <taxon>Lophotrochozoa</taxon>
        <taxon>Platyhelminthes</taxon>
        <taxon>Trematoda</taxon>
        <taxon>Digenea</taxon>
        <taxon>Plagiorchiida</taxon>
        <taxon>Echinostomata</taxon>
        <taxon>Echinostomatoidea</taxon>
        <taxon>Echinostomatidae</taxon>
        <taxon>Echinostoma</taxon>
    </lineage>
</organism>
<dbReference type="InterPro" id="IPR010987">
    <property type="entry name" value="Glutathione-S-Trfase_C-like"/>
</dbReference>
<comment type="catalytic activity">
    <reaction evidence="6">
        <text>RX + glutathione = an S-substituted glutathione + a halide anion + H(+)</text>
        <dbReference type="Rhea" id="RHEA:16437"/>
        <dbReference type="ChEBI" id="CHEBI:15378"/>
        <dbReference type="ChEBI" id="CHEBI:16042"/>
        <dbReference type="ChEBI" id="CHEBI:17792"/>
        <dbReference type="ChEBI" id="CHEBI:57925"/>
        <dbReference type="ChEBI" id="CHEBI:90779"/>
        <dbReference type="EC" id="2.5.1.18"/>
    </reaction>
</comment>
<dbReference type="PROSITE" id="PS50404">
    <property type="entry name" value="GST_NTER"/>
    <property type="match status" value="1"/>
</dbReference>
<dbReference type="EMBL" id="UZAN01057664">
    <property type="protein sequence ID" value="VDP91749.1"/>
    <property type="molecule type" value="Genomic_DNA"/>
</dbReference>
<dbReference type="SUPFAM" id="SSF52833">
    <property type="entry name" value="Thioredoxin-like"/>
    <property type="match status" value="1"/>
</dbReference>
<dbReference type="GO" id="GO:0042178">
    <property type="term" value="P:xenobiotic catabolic process"/>
    <property type="evidence" value="ECO:0007669"/>
    <property type="project" value="UniProtKB-ARBA"/>
</dbReference>
<name>A0A183B5J3_9TREM</name>
<dbReference type="Gene3D" id="1.20.1050.130">
    <property type="match status" value="1"/>
</dbReference>
<keyword evidence="7" id="KW-0472">Membrane</keyword>
<dbReference type="Proteomes" id="UP000272942">
    <property type="component" value="Unassembled WGS sequence"/>
</dbReference>
<dbReference type="OrthoDB" id="4951845at2759"/>
<comment type="similarity">
    <text evidence="2">Belongs to the GST superfamily. Mu family.</text>
</comment>
<evidence type="ECO:0000313" key="10">
    <source>
        <dbReference type="EMBL" id="VDP91749.1"/>
    </source>
</evidence>
<accession>A0A183B5J3</accession>
<evidence type="ECO:0000256" key="6">
    <source>
        <dbReference type="ARBA" id="ARBA00047960"/>
    </source>
</evidence>
<feature type="transmembrane region" description="Helical" evidence="7">
    <location>
        <begin position="160"/>
        <end position="181"/>
    </location>
</feature>
<dbReference type="InterPro" id="IPR004045">
    <property type="entry name" value="Glutathione_S-Trfase_N"/>
</dbReference>
<dbReference type="InterPro" id="IPR036282">
    <property type="entry name" value="Glutathione-S-Trfase_C_sf"/>
</dbReference>
<dbReference type="GO" id="GO:0004364">
    <property type="term" value="F:glutathione transferase activity"/>
    <property type="evidence" value="ECO:0007669"/>
    <property type="project" value="UniProtKB-EC"/>
</dbReference>
<keyword evidence="7" id="KW-1133">Transmembrane helix</keyword>
<dbReference type="PANTHER" id="PTHR11571:SF222">
    <property type="entry name" value="GLUTATHIONE TRANSFERASE"/>
    <property type="match status" value="1"/>
</dbReference>
<dbReference type="InterPro" id="IPR050213">
    <property type="entry name" value="GST_superfamily"/>
</dbReference>
<protein>
    <recommendedName>
        <fullName evidence="4">glutathione transferase</fullName>
        <ecNumber evidence="4">2.5.1.18</ecNumber>
    </recommendedName>
</protein>
<evidence type="ECO:0000313" key="12">
    <source>
        <dbReference type="WBParaSite" id="ECPE_0001451801-mRNA-1"/>
    </source>
</evidence>
<dbReference type="WBParaSite" id="ECPE_0001451801-mRNA-1">
    <property type="protein sequence ID" value="ECPE_0001451801-mRNA-1"/>
    <property type="gene ID" value="ECPE_0001451801"/>
</dbReference>
<keyword evidence="11" id="KW-1185">Reference proteome</keyword>
<sequence>MSPVLGYWKLRGLAQPIRLLLEFVGDKYEERLYDRQDREKWQSDKYNLGLDLPNLPYYIDGNVKLSQSLAILRYIADKHGMIGSTPEERARVSMVEGAACDLRQGLSRIAYNPQFEQLKHDYLENLPATLTMWSKFLGDKHYLLGNSVSIELRCRWELPFLLLIVAIHLYNLGFCSGLSFVNCS</sequence>
<dbReference type="FunFam" id="1.20.1050.10:FF:000101">
    <property type="entry name" value="Glutathione S-transferase Mu 4"/>
    <property type="match status" value="1"/>
</dbReference>
<dbReference type="GO" id="GO:0006749">
    <property type="term" value="P:glutathione metabolic process"/>
    <property type="evidence" value="ECO:0007669"/>
    <property type="project" value="TreeGrafter"/>
</dbReference>
<comment type="function">
    <text evidence="1">Conjugation of reduced glutathione to a wide number of exogenous and endogenous hydrophobic electrophiles.</text>
</comment>
<feature type="domain" description="GST C-terminal" evidence="9">
    <location>
        <begin position="85"/>
        <end position="184"/>
    </location>
</feature>
<dbReference type="SUPFAM" id="SSF47616">
    <property type="entry name" value="GST C-terminal domain-like"/>
    <property type="match status" value="1"/>
</dbReference>
<dbReference type="SFLD" id="SFLDS00019">
    <property type="entry name" value="Glutathione_Transferase_(cytos"/>
    <property type="match status" value="1"/>
</dbReference>
<keyword evidence="5" id="KW-0808">Transferase</keyword>
<feature type="domain" description="GST N-terminal" evidence="8">
    <location>
        <begin position="1"/>
        <end position="83"/>
    </location>
</feature>
<reference evidence="10 11" key="2">
    <citation type="submission" date="2018-11" db="EMBL/GenBank/DDBJ databases">
        <authorList>
            <consortium name="Pathogen Informatics"/>
        </authorList>
    </citation>
    <scope>NUCLEOTIDE SEQUENCE [LARGE SCALE GENOMIC DNA]</scope>
    <source>
        <strain evidence="10 11">Egypt</strain>
    </source>
</reference>
<reference evidence="12" key="1">
    <citation type="submission" date="2016-06" db="UniProtKB">
        <authorList>
            <consortium name="WormBaseParasite"/>
        </authorList>
    </citation>
    <scope>IDENTIFICATION</scope>
</reference>
<evidence type="ECO:0000313" key="11">
    <source>
        <dbReference type="Proteomes" id="UP000272942"/>
    </source>
</evidence>
<evidence type="ECO:0000256" key="5">
    <source>
        <dbReference type="ARBA" id="ARBA00022679"/>
    </source>
</evidence>
<evidence type="ECO:0000256" key="2">
    <source>
        <dbReference type="ARBA" id="ARBA00005861"/>
    </source>
</evidence>
<evidence type="ECO:0000259" key="8">
    <source>
        <dbReference type="PROSITE" id="PS50404"/>
    </source>
</evidence>
<dbReference type="InterPro" id="IPR040079">
    <property type="entry name" value="Glutathione_S-Trfase"/>
</dbReference>
<proteinExistence type="inferred from homology"/>
<evidence type="ECO:0000259" key="9">
    <source>
        <dbReference type="PROSITE" id="PS50405"/>
    </source>
</evidence>
<evidence type="ECO:0000256" key="1">
    <source>
        <dbReference type="ARBA" id="ARBA00003701"/>
    </source>
</evidence>
<dbReference type="EC" id="2.5.1.18" evidence="4"/>